<dbReference type="Pfam" id="PF14542">
    <property type="entry name" value="Acetyltransf_CG"/>
    <property type="match status" value="1"/>
</dbReference>
<dbReference type="PROSITE" id="PS51729">
    <property type="entry name" value="GNAT_YJDJ"/>
    <property type="match status" value="1"/>
</dbReference>
<feature type="compositionally biased region" description="Low complexity" evidence="1">
    <location>
        <begin position="1"/>
        <end position="24"/>
    </location>
</feature>
<dbReference type="SUPFAM" id="SSF55729">
    <property type="entry name" value="Acyl-CoA N-acyltransferases (Nat)"/>
    <property type="match status" value="1"/>
</dbReference>
<organism evidence="3 4">
    <name type="scientific">Kineococcus rhizosphaerae</name>
    <dbReference type="NCBI Taxonomy" id="559628"/>
    <lineage>
        <taxon>Bacteria</taxon>
        <taxon>Bacillati</taxon>
        <taxon>Actinomycetota</taxon>
        <taxon>Actinomycetes</taxon>
        <taxon>Kineosporiales</taxon>
        <taxon>Kineosporiaceae</taxon>
        <taxon>Kineococcus</taxon>
    </lineage>
</organism>
<feature type="region of interest" description="Disordered" evidence="1">
    <location>
        <begin position="1"/>
        <end position="28"/>
    </location>
</feature>
<dbReference type="OrthoDB" id="5405911at2"/>
<dbReference type="PANTHER" id="PTHR31435:SF10">
    <property type="entry name" value="BSR4717 PROTEIN"/>
    <property type="match status" value="1"/>
</dbReference>
<accession>A0A2T0R2B5</accession>
<evidence type="ECO:0000256" key="1">
    <source>
        <dbReference type="SAM" id="MobiDB-lite"/>
    </source>
</evidence>
<name>A0A2T0R2B5_9ACTN</name>
<dbReference type="InterPro" id="IPR016181">
    <property type="entry name" value="Acyl_CoA_acyltransferase"/>
</dbReference>
<evidence type="ECO:0000313" key="4">
    <source>
        <dbReference type="Proteomes" id="UP000238083"/>
    </source>
</evidence>
<sequence>MDDSSAKAAPGAAPSAGDAAGATPTVRDVPDRGRFEVLVGDQVAGAAHYLDVDAVGGGPGRERIFFHTVVEDGFSGQGLAGRLVRSALEETVRSGLGIVPVCPFVKTYVGRHPEYRPSTRTVRGEHLQALADR</sequence>
<protein>
    <recommendedName>
        <fullName evidence="2">N-acetyltransferase domain-containing protein</fullName>
    </recommendedName>
</protein>
<comment type="caution">
    <text evidence="3">The sequence shown here is derived from an EMBL/GenBank/DDBJ whole genome shotgun (WGS) entry which is preliminary data.</text>
</comment>
<dbReference type="AlphaFoldDB" id="A0A2T0R2B5"/>
<keyword evidence="4" id="KW-1185">Reference proteome</keyword>
<evidence type="ECO:0000313" key="3">
    <source>
        <dbReference type="EMBL" id="PRY13920.1"/>
    </source>
</evidence>
<dbReference type="PANTHER" id="PTHR31435">
    <property type="entry name" value="PROTEIN NATD1"/>
    <property type="match status" value="1"/>
</dbReference>
<proteinExistence type="predicted"/>
<evidence type="ECO:0000259" key="2">
    <source>
        <dbReference type="PROSITE" id="PS51729"/>
    </source>
</evidence>
<reference evidence="3 4" key="1">
    <citation type="submission" date="2018-03" db="EMBL/GenBank/DDBJ databases">
        <title>Genomic Encyclopedia of Archaeal and Bacterial Type Strains, Phase II (KMG-II): from individual species to whole genera.</title>
        <authorList>
            <person name="Goeker M."/>
        </authorList>
    </citation>
    <scope>NUCLEOTIDE SEQUENCE [LARGE SCALE GENOMIC DNA]</scope>
    <source>
        <strain evidence="3 4">DSM 19711</strain>
    </source>
</reference>
<dbReference type="Proteomes" id="UP000238083">
    <property type="component" value="Unassembled WGS sequence"/>
</dbReference>
<dbReference type="Gene3D" id="3.40.630.30">
    <property type="match status" value="1"/>
</dbReference>
<dbReference type="RefSeq" id="WP_106211512.1">
    <property type="nucleotide sequence ID" value="NZ_PVZF01000007.1"/>
</dbReference>
<dbReference type="EMBL" id="PVZF01000007">
    <property type="protein sequence ID" value="PRY13920.1"/>
    <property type="molecule type" value="Genomic_DNA"/>
</dbReference>
<feature type="domain" description="N-acetyltransferase" evidence="2">
    <location>
        <begin position="27"/>
        <end position="120"/>
    </location>
</feature>
<dbReference type="InterPro" id="IPR045057">
    <property type="entry name" value="Gcn5-rel_NAT"/>
</dbReference>
<gene>
    <name evidence="3" type="ORF">CLV37_10738</name>
</gene>
<dbReference type="InterPro" id="IPR031165">
    <property type="entry name" value="GNAT_YJDJ"/>
</dbReference>